<dbReference type="PROSITE" id="PS00287">
    <property type="entry name" value="CYSTATIN"/>
    <property type="match status" value="1"/>
</dbReference>
<evidence type="ECO:0000256" key="13">
    <source>
        <dbReference type="SAM" id="SignalP"/>
    </source>
</evidence>
<evidence type="ECO:0000259" key="14">
    <source>
        <dbReference type="SMART" id="SM00043"/>
    </source>
</evidence>
<feature type="chain" id="PRO_5015476673" evidence="13">
    <location>
        <begin position="21"/>
        <end position="466"/>
    </location>
</feature>
<dbReference type="OrthoDB" id="343052at2759"/>
<dbReference type="Pfam" id="PF07884">
    <property type="entry name" value="VKOR"/>
    <property type="match status" value="1"/>
</dbReference>
<dbReference type="EMBL" id="PKPP01010307">
    <property type="protein sequence ID" value="PWA46388.1"/>
    <property type="molecule type" value="Genomic_DNA"/>
</dbReference>
<evidence type="ECO:0000256" key="12">
    <source>
        <dbReference type="SAM" id="Phobius"/>
    </source>
</evidence>
<dbReference type="InterPro" id="IPR046350">
    <property type="entry name" value="Cystatin_sf"/>
</dbReference>
<keyword evidence="4 12" id="KW-0812">Transmembrane</keyword>
<evidence type="ECO:0000256" key="5">
    <source>
        <dbReference type="ARBA" id="ARBA00022704"/>
    </source>
</evidence>
<dbReference type="SUPFAM" id="SSF54403">
    <property type="entry name" value="Cystatin/monellin"/>
    <property type="match status" value="1"/>
</dbReference>
<evidence type="ECO:0000256" key="6">
    <source>
        <dbReference type="ARBA" id="ARBA00022719"/>
    </source>
</evidence>
<comment type="subcellular location">
    <subcellularLocation>
        <location evidence="1">Membrane</location>
        <topology evidence="1">Multi-pass membrane protein</topology>
    </subcellularLocation>
</comment>
<dbReference type="InterPro" id="IPR036249">
    <property type="entry name" value="Thioredoxin-like_sf"/>
</dbReference>
<dbReference type="PANTHER" id="PTHR34573">
    <property type="entry name" value="VKC DOMAIN-CONTAINING PROTEIN"/>
    <property type="match status" value="1"/>
</dbReference>
<evidence type="ECO:0000256" key="9">
    <source>
        <dbReference type="ARBA" id="ARBA00023136"/>
    </source>
</evidence>
<dbReference type="CDD" id="cd00042">
    <property type="entry name" value="CY"/>
    <property type="match status" value="1"/>
</dbReference>
<dbReference type="InterPro" id="IPR018073">
    <property type="entry name" value="Prot_inh_cystat_CS"/>
</dbReference>
<dbReference type="GO" id="GO:0048038">
    <property type="term" value="F:quinone binding"/>
    <property type="evidence" value="ECO:0007669"/>
    <property type="project" value="UniProtKB-KW"/>
</dbReference>
<dbReference type="Gene3D" id="1.20.1440.130">
    <property type="entry name" value="VKOR domain"/>
    <property type="match status" value="1"/>
</dbReference>
<evidence type="ECO:0000256" key="2">
    <source>
        <dbReference type="ARBA" id="ARBA00006214"/>
    </source>
</evidence>
<dbReference type="SMART" id="SM00043">
    <property type="entry name" value="CY"/>
    <property type="match status" value="1"/>
</dbReference>
<keyword evidence="8" id="KW-0560">Oxidoreductase</keyword>
<gene>
    <name evidence="16" type="ORF">CTI12_AA509110</name>
</gene>
<dbReference type="CDD" id="cd12916">
    <property type="entry name" value="VKOR_1"/>
    <property type="match status" value="1"/>
</dbReference>
<dbReference type="Proteomes" id="UP000245207">
    <property type="component" value="Unassembled WGS sequence"/>
</dbReference>
<dbReference type="Pfam" id="PF16845">
    <property type="entry name" value="SQAPI"/>
    <property type="match status" value="1"/>
</dbReference>
<keyword evidence="11" id="KW-0676">Redox-active center</keyword>
<proteinExistence type="inferred from homology"/>
<dbReference type="GO" id="GO:0016491">
    <property type="term" value="F:oxidoreductase activity"/>
    <property type="evidence" value="ECO:0007669"/>
    <property type="project" value="UniProtKB-KW"/>
</dbReference>
<evidence type="ECO:0000313" key="17">
    <source>
        <dbReference type="Proteomes" id="UP000245207"/>
    </source>
</evidence>
<dbReference type="InterPro" id="IPR044698">
    <property type="entry name" value="VKOR/LTO1"/>
</dbReference>
<feature type="transmembrane region" description="Helical" evidence="12">
    <location>
        <begin position="269"/>
        <end position="289"/>
    </location>
</feature>
<comment type="caution">
    <text evidence="16">The sequence shown here is derived from an EMBL/GenBank/DDBJ whole genome shotgun (WGS) entry which is preliminary data.</text>
</comment>
<evidence type="ECO:0000256" key="1">
    <source>
        <dbReference type="ARBA" id="ARBA00004141"/>
    </source>
</evidence>
<dbReference type="STRING" id="35608.A0A2U1LBL1"/>
<keyword evidence="17" id="KW-1185">Reference proteome</keyword>
<evidence type="ECO:0000256" key="10">
    <source>
        <dbReference type="ARBA" id="ARBA00023157"/>
    </source>
</evidence>
<dbReference type="AlphaFoldDB" id="A0A2U1LBL1"/>
<keyword evidence="3" id="KW-0646">Protease inhibitor</keyword>
<sequence>MKNLFVPILIFSLSFFVCNSYVVLGRQALVGGWKPINASDPEVIDIGKFAVTEHNKEEKASLKFKRVVKGESQVVAGTKYNLTIKAADGTVENNYEAVVWDKPWQKFRQLGLKNERCYWGDGRVMVLKVKCLNEPNSSTDVVESGSGSSGLSSSGSSLYSLCAGIGGLGFLETSYLTYSKLTGSEAFCPVGGGSCGDVLNSSYAVAYGIPLPLIGMVAYGAAAFLALKLAAKDLPFGIDENTGGLILLGTTTSMATASAYFLYILNTQFPGASCSYCLVSVLLSFSLFFTTTKILGWQKIRDEVGLQLCIAGLVFAALSNSHSATLPPPARFGEKFMPYAPTEIKASSSPLALKLAEHLRSVGAKMYGAFWCSHCQEQKQMFGREAAKLINYAECYPDGFKLGTELSQECKDVKIEGFPMWVINGQVLKGIQDFPELAKASGFDAGEFSAELAELARQSAEANVEP</sequence>
<accession>A0A2U1LBL1</accession>
<dbReference type="SUPFAM" id="SSF52833">
    <property type="entry name" value="Thioredoxin-like"/>
    <property type="match status" value="1"/>
</dbReference>
<evidence type="ECO:0000256" key="7">
    <source>
        <dbReference type="ARBA" id="ARBA00022989"/>
    </source>
</evidence>
<keyword evidence="9 12" id="KW-0472">Membrane</keyword>
<protein>
    <submittedName>
        <fullName evidence="16">Thioredoxin-like fold, Vitamin K epoxide reductase</fullName>
    </submittedName>
</protein>
<keyword evidence="5" id="KW-0789">Thiol protease inhibitor</keyword>
<dbReference type="GO" id="GO:0004869">
    <property type="term" value="F:cysteine-type endopeptidase inhibitor activity"/>
    <property type="evidence" value="ECO:0007669"/>
    <property type="project" value="UniProtKB-KW"/>
</dbReference>
<dbReference type="Gene3D" id="3.40.30.10">
    <property type="entry name" value="Glutaredoxin"/>
    <property type="match status" value="1"/>
</dbReference>
<name>A0A2U1LBL1_ARTAN</name>
<evidence type="ECO:0000256" key="4">
    <source>
        <dbReference type="ARBA" id="ARBA00022692"/>
    </source>
</evidence>
<reference evidence="16 17" key="1">
    <citation type="journal article" date="2018" name="Mol. Plant">
        <title>The genome of Artemisia annua provides insight into the evolution of Asteraceae family and artemisinin biosynthesis.</title>
        <authorList>
            <person name="Shen Q."/>
            <person name="Zhang L."/>
            <person name="Liao Z."/>
            <person name="Wang S."/>
            <person name="Yan T."/>
            <person name="Shi P."/>
            <person name="Liu M."/>
            <person name="Fu X."/>
            <person name="Pan Q."/>
            <person name="Wang Y."/>
            <person name="Lv Z."/>
            <person name="Lu X."/>
            <person name="Zhang F."/>
            <person name="Jiang W."/>
            <person name="Ma Y."/>
            <person name="Chen M."/>
            <person name="Hao X."/>
            <person name="Li L."/>
            <person name="Tang Y."/>
            <person name="Lv G."/>
            <person name="Zhou Y."/>
            <person name="Sun X."/>
            <person name="Brodelius P.E."/>
            <person name="Rose J.K.C."/>
            <person name="Tang K."/>
        </authorList>
    </citation>
    <scope>NUCLEOTIDE SEQUENCE [LARGE SCALE GENOMIC DNA]</scope>
    <source>
        <strain evidence="17">cv. Huhao1</strain>
        <tissue evidence="16">Leaf</tissue>
    </source>
</reference>
<feature type="domain" description="Vitamin K epoxide reductase" evidence="15">
    <location>
        <begin position="155"/>
        <end position="295"/>
    </location>
</feature>
<keyword evidence="10" id="KW-1015">Disulfide bond</keyword>
<feature type="transmembrane region" description="Helical" evidence="12">
    <location>
        <begin position="209"/>
        <end position="231"/>
    </location>
</feature>
<dbReference type="PANTHER" id="PTHR34573:SF1">
    <property type="entry name" value="VITAMIN K EPOXIDE REDUCTASE DOMAIN-CONTAINING PROTEIN"/>
    <property type="match status" value="1"/>
</dbReference>
<keyword evidence="7 12" id="KW-1133">Transmembrane helix</keyword>
<feature type="domain" description="Cystatin" evidence="14">
    <location>
        <begin position="28"/>
        <end position="115"/>
    </location>
</feature>
<dbReference type="InterPro" id="IPR000010">
    <property type="entry name" value="Cystatin_dom"/>
</dbReference>
<organism evidence="16 17">
    <name type="scientific">Artemisia annua</name>
    <name type="common">Sweet wormwood</name>
    <dbReference type="NCBI Taxonomy" id="35608"/>
    <lineage>
        <taxon>Eukaryota</taxon>
        <taxon>Viridiplantae</taxon>
        <taxon>Streptophyta</taxon>
        <taxon>Embryophyta</taxon>
        <taxon>Tracheophyta</taxon>
        <taxon>Spermatophyta</taxon>
        <taxon>Magnoliopsida</taxon>
        <taxon>eudicotyledons</taxon>
        <taxon>Gunneridae</taxon>
        <taxon>Pentapetalae</taxon>
        <taxon>asterids</taxon>
        <taxon>campanulids</taxon>
        <taxon>Asterales</taxon>
        <taxon>Asteraceae</taxon>
        <taxon>Asteroideae</taxon>
        <taxon>Anthemideae</taxon>
        <taxon>Artemisiinae</taxon>
        <taxon>Artemisia</taxon>
    </lineage>
</organism>
<dbReference type="SMART" id="SM00756">
    <property type="entry name" value="VKc"/>
    <property type="match status" value="1"/>
</dbReference>
<comment type="similarity">
    <text evidence="2">Belongs to the VKOR family.</text>
</comment>
<evidence type="ECO:0000259" key="15">
    <source>
        <dbReference type="SMART" id="SM00756"/>
    </source>
</evidence>
<evidence type="ECO:0000256" key="3">
    <source>
        <dbReference type="ARBA" id="ARBA00022690"/>
    </source>
</evidence>
<evidence type="ECO:0000256" key="8">
    <source>
        <dbReference type="ARBA" id="ARBA00023002"/>
    </source>
</evidence>
<feature type="transmembrane region" description="Helical" evidence="12">
    <location>
        <begin position="243"/>
        <end position="263"/>
    </location>
</feature>
<keyword evidence="6" id="KW-0874">Quinone</keyword>
<dbReference type="InterPro" id="IPR012932">
    <property type="entry name" value="VKOR"/>
</dbReference>
<keyword evidence="13" id="KW-0732">Signal</keyword>
<evidence type="ECO:0000313" key="16">
    <source>
        <dbReference type="EMBL" id="PWA46388.1"/>
    </source>
</evidence>
<dbReference type="GO" id="GO:0016020">
    <property type="term" value="C:membrane"/>
    <property type="evidence" value="ECO:0007669"/>
    <property type="project" value="UniProtKB-SubCell"/>
</dbReference>
<dbReference type="InterPro" id="IPR038354">
    <property type="entry name" value="VKOR_sf"/>
</dbReference>
<feature type="signal peptide" evidence="13">
    <location>
        <begin position="1"/>
        <end position="20"/>
    </location>
</feature>
<evidence type="ECO:0000256" key="11">
    <source>
        <dbReference type="ARBA" id="ARBA00023284"/>
    </source>
</evidence>
<dbReference type="Gene3D" id="3.10.450.10">
    <property type="match status" value="1"/>
</dbReference>